<reference evidence="7 8" key="1">
    <citation type="journal article" date="2023" name="Plants (Basel)">
        <title>Bridging the Gap: Combining Genomics and Transcriptomics Approaches to Understand Stylosanthes scabra, an Orphan Legume from the Brazilian Caatinga.</title>
        <authorList>
            <person name="Ferreira-Neto J.R.C."/>
            <person name="da Silva M.D."/>
            <person name="Binneck E."/>
            <person name="de Melo N.F."/>
            <person name="da Silva R.H."/>
            <person name="de Melo A.L.T.M."/>
            <person name="Pandolfi V."/>
            <person name="Bustamante F.O."/>
            <person name="Brasileiro-Vidal A.C."/>
            <person name="Benko-Iseppon A.M."/>
        </authorList>
    </citation>
    <scope>NUCLEOTIDE SEQUENCE [LARGE SCALE GENOMIC DNA]</scope>
    <source>
        <tissue evidence="7">Leaves</tissue>
    </source>
</reference>
<feature type="domain" description="SWIM-type" evidence="6">
    <location>
        <begin position="558"/>
        <end position="590"/>
    </location>
</feature>
<sequence length="833" mass="95657">MGVVESIGEFGSQNVNAGEEVKDDDAEPMGGGARERESGDSGVMEGMMPEEILKRVFTKDEEAYEAYKEFGKYHGFGVRKGDCKRDEFGNVTSRRFFCNREGLREAKYYNRVDRVRAHKAETRTNCQAKFSIFLDKTESVWRMRKIDNNHNHELTPHGMVHLIPKYRSMTVAAKDQINGLNQCGISTAKAVRYMAGMAGGYPLVGFLKKDAYNYVDKKRRESIADGDAEAAIAYLEGKTEADPMAMAVYNMTEDGMLGNLFWADGRSRLDYQYFGDVLAFDSTYKKNKYNRPLVIFSGANNHKQTTIFGFGVVMDETIASYTWLLEKLLEVMCGRQPSVVVTDGDESMRKAICEVFPSATHRLCAWHFEKNVTSNVKEVALRERFNRCLFWDMTVDEFLMEWSNTVEEFGLEESLWANQVFYKKEMWVNAYLREKFCACIRTTSRCEGVNAIAKNFLQSKGTLLELVQNLELMVKDYSNNELLAQFRTIDGIPVMTTSLESLERDAAETYTKAVFGDVRLEIERVAVVNLVRLGRSLTTKIYTLEDYGFSGRNVIVLFDINMGMMKCSCGRWCKNGYPCRHMFFVMKSEHLKQIPRHLILKRWTRDAKSLDEYVEKTKDNGDRSFLLCHGALHTASQWLFFLGAQKFHLYEKAMKTIRELCAELERECAHGQGGTPLNPRGVVRDPNVAKTKGAPKYSKRIHNKRLCTECKNTGHNKRKCPDVKRIPKKKVLYDGAFEYDEVIITFNFEALELSKEDVTMIEKGLLHVDLGLNNFNDNEFSDFLLSKMSLPKLEEFQRVDCAFEDIFRPKEPGIDYSKLLMHIRCLEITNLYI</sequence>
<evidence type="ECO:0000313" key="7">
    <source>
        <dbReference type="EMBL" id="MED6121954.1"/>
    </source>
</evidence>
<dbReference type="PANTHER" id="PTHR47718">
    <property type="entry name" value="OS01G0519700 PROTEIN"/>
    <property type="match status" value="1"/>
</dbReference>
<protein>
    <recommendedName>
        <fullName evidence="6">SWIM-type domain-containing protein</fullName>
    </recommendedName>
</protein>
<dbReference type="SMART" id="SM00575">
    <property type="entry name" value="ZnF_PMZ"/>
    <property type="match status" value="1"/>
</dbReference>
<dbReference type="Pfam" id="PF04434">
    <property type="entry name" value="SWIM"/>
    <property type="match status" value="1"/>
</dbReference>
<dbReference type="Pfam" id="PF10551">
    <property type="entry name" value="MULE"/>
    <property type="match status" value="1"/>
</dbReference>
<name>A0ABU6RDL1_9FABA</name>
<keyword evidence="1" id="KW-0479">Metal-binding</keyword>
<evidence type="ECO:0000256" key="5">
    <source>
        <dbReference type="SAM" id="MobiDB-lite"/>
    </source>
</evidence>
<organism evidence="7 8">
    <name type="scientific">Stylosanthes scabra</name>
    <dbReference type="NCBI Taxonomy" id="79078"/>
    <lineage>
        <taxon>Eukaryota</taxon>
        <taxon>Viridiplantae</taxon>
        <taxon>Streptophyta</taxon>
        <taxon>Embryophyta</taxon>
        <taxon>Tracheophyta</taxon>
        <taxon>Spermatophyta</taxon>
        <taxon>Magnoliopsida</taxon>
        <taxon>eudicotyledons</taxon>
        <taxon>Gunneridae</taxon>
        <taxon>Pentapetalae</taxon>
        <taxon>rosids</taxon>
        <taxon>fabids</taxon>
        <taxon>Fabales</taxon>
        <taxon>Fabaceae</taxon>
        <taxon>Papilionoideae</taxon>
        <taxon>50 kb inversion clade</taxon>
        <taxon>dalbergioids sensu lato</taxon>
        <taxon>Dalbergieae</taxon>
        <taxon>Pterocarpus clade</taxon>
        <taxon>Stylosanthes</taxon>
    </lineage>
</organism>
<dbReference type="PANTHER" id="PTHR47718:SF15">
    <property type="entry name" value="PROTEIN FAR1-RELATED SEQUENCE 5-LIKE"/>
    <property type="match status" value="1"/>
</dbReference>
<dbReference type="Proteomes" id="UP001341840">
    <property type="component" value="Unassembled WGS sequence"/>
</dbReference>
<keyword evidence="8" id="KW-1185">Reference proteome</keyword>
<dbReference type="InterPro" id="IPR036875">
    <property type="entry name" value="Znf_CCHC_sf"/>
</dbReference>
<dbReference type="PROSITE" id="PS50966">
    <property type="entry name" value="ZF_SWIM"/>
    <property type="match status" value="1"/>
</dbReference>
<dbReference type="Pfam" id="PF03101">
    <property type="entry name" value="FAR1"/>
    <property type="match status" value="1"/>
</dbReference>
<dbReference type="InterPro" id="IPR006564">
    <property type="entry name" value="Znf_PMZ"/>
</dbReference>
<evidence type="ECO:0000256" key="4">
    <source>
        <dbReference type="PROSITE-ProRule" id="PRU00325"/>
    </source>
</evidence>
<keyword evidence="3" id="KW-0862">Zinc</keyword>
<evidence type="ECO:0000256" key="1">
    <source>
        <dbReference type="ARBA" id="ARBA00022723"/>
    </source>
</evidence>
<dbReference type="SUPFAM" id="SSF57756">
    <property type="entry name" value="Retrovirus zinc finger-like domains"/>
    <property type="match status" value="1"/>
</dbReference>
<evidence type="ECO:0000256" key="2">
    <source>
        <dbReference type="ARBA" id="ARBA00022771"/>
    </source>
</evidence>
<comment type="caution">
    <text evidence="7">The sequence shown here is derived from an EMBL/GenBank/DDBJ whole genome shotgun (WGS) entry which is preliminary data.</text>
</comment>
<dbReference type="InterPro" id="IPR004330">
    <property type="entry name" value="FAR1_DNA_bnd_dom"/>
</dbReference>
<feature type="region of interest" description="Disordered" evidence="5">
    <location>
        <begin position="675"/>
        <end position="694"/>
    </location>
</feature>
<evidence type="ECO:0000259" key="6">
    <source>
        <dbReference type="PROSITE" id="PS50966"/>
    </source>
</evidence>
<accession>A0ABU6RDL1</accession>
<evidence type="ECO:0000256" key="3">
    <source>
        <dbReference type="ARBA" id="ARBA00022833"/>
    </source>
</evidence>
<keyword evidence="2 4" id="KW-0863">Zinc-finger</keyword>
<evidence type="ECO:0000313" key="8">
    <source>
        <dbReference type="Proteomes" id="UP001341840"/>
    </source>
</evidence>
<dbReference type="EMBL" id="JASCZI010030374">
    <property type="protein sequence ID" value="MED6121954.1"/>
    <property type="molecule type" value="Genomic_DNA"/>
</dbReference>
<proteinExistence type="predicted"/>
<feature type="region of interest" description="Disordered" evidence="5">
    <location>
        <begin position="1"/>
        <end position="43"/>
    </location>
</feature>
<dbReference type="InterPro" id="IPR007527">
    <property type="entry name" value="Znf_SWIM"/>
</dbReference>
<gene>
    <name evidence="7" type="ORF">PIB30_117136</name>
</gene>
<dbReference type="InterPro" id="IPR018289">
    <property type="entry name" value="MULE_transposase_dom"/>
</dbReference>